<feature type="transmembrane region" description="Helical" evidence="1">
    <location>
        <begin position="210"/>
        <end position="228"/>
    </location>
</feature>
<feature type="transmembrane region" description="Helical" evidence="1">
    <location>
        <begin position="160"/>
        <end position="179"/>
    </location>
</feature>
<reference evidence="3" key="2">
    <citation type="journal article" date="2021" name="PeerJ">
        <title>Extensive microbial diversity within the chicken gut microbiome revealed by metagenomics and culture.</title>
        <authorList>
            <person name="Gilroy R."/>
            <person name="Ravi A."/>
            <person name="Getino M."/>
            <person name="Pursley I."/>
            <person name="Horton D.L."/>
            <person name="Alikhan N.F."/>
            <person name="Baker D."/>
            <person name="Gharbi K."/>
            <person name="Hall N."/>
            <person name="Watson M."/>
            <person name="Adriaenssens E.M."/>
            <person name="Foster-Nyarko E."/>
            <person name="Jarju S."/>
            <person name="Secka A."/>
            <person name="Antonio M."/>
            <person name="Oren A."/>
            <person name="Chaudhuri R.R."/>
            <person name="La Ragione R."/>
            <person name="Hildebrand F."/>
            <person name="Pallen M.J."/>
        </authorList>
    </citation>
    <scope>NUCLEOTIDE SEQUENCE</scope>
    <source>
        <strain evidence="3">13361</strain>
    </source>
</reference>
<dbReference type="PANTHER" id="PTHR36435:SF1">
    <property type="entry name" value="CAAX AMINO TERMINAL PROTEASE FAMILY PROTEIN"/>
    <property type="match status" value="1"/>
</dbReference>
<dbReference type="InterPro" id="IPR003675">
    <property type="entry name" value="Rce1/LyrA-like_dom"/>
</dbReference>
<dbReference type="InterPro" id="IPR052710">
    <property type="entry name" value="CAAX_protease"/>
</dbReference>
<organism evidence="3 4">
    <name type="scientific">Candidatus Faecousia excrementigallinarum</name>
    <dbReference type="NCBI Taxonomy" id="2840806"/>
    <lineage>
        <taxon>Bacteria</taxon>
        <taxon>Bacillati</taxon>
        <taxon>Bacillota</taxon>
        <taxon>Clostridia</taxon>
        <taxon>Eubacteriales</taxon>
        <taxon>Oscillospiraceae</taxon>
        <taxon>Faecousia</taxon>
    </lineage>
</organism>
<dbReference type="GO" id="GO:0008237">
    <property type="term" value="F:metallopeptidase activity"/>
    <property type="evidence" value="ECO:0007669"/>
    <property type="project" value="UniProtKB-KW"/>
</dbReference>
<keyword evidence="1" id="KW-0812">Transmembrane</keyword>
<dbReference type="Proteomes" id="UP000886796">
    <property type="component" value="Unassembled WGS sequence"/>
</dbReference>
<reference evidence="3" key="1">
    <citation type="submission" date="2020-10" db="EMBL/GenBank/DDBJ databases">
        <authorList>
            <person name="Gilroy R."/>
        </authorList>
    </citation>
    <scope>NUCLEOTIDE SEQUENCE</scope>
    <source>
        <strain evidence="3">13361</strain>
    </source>
</reference>
<feature type="domain" description="CAAX prenyl protease 2/Lysostaphin resistance protein A-like" evidence="2">
    <location>
        <begin position="125"/>
        <end position="223"/>
    </location>
</feature>
<dbReference type="Pfam" id="PF02517">
    <property type="entry name" value="Rce1-like"/>
    <property type="match status" value="1"/>
</dbReference>
<keyword evidence="1" id="KW-1133">Transmembrane helix</keyword>
<feature type="transmembrane region" description="Helical" evidence="1">
    <location>
        <begin position="185"/>
        <end position="203"/>
    </location>
</feature>
<sequence length="229" mass="25571">MKNTMITPSWKEQRYGWVYFALQLLVLPTAVVLLLNLLPFPMTEAQQNVVFFVLNFFCVTLVFFRYLKASLKHLGENLSSCLGTAAAGFGLYYLGQILVGLAITRFYPNFQNVNDLSIQVMVQENFLPMAISTIFLVPVAEEVLYRGLVFGSLSEKSMPFAYTVSTLVFCAIHVAGYVGVYPLGLLALCFCQYLPAGIFLAWAYHRSGTICTSMLIHMLVNAIGILAMR</sequence>
<dbReference type="PANTHER" id="PTHR36435">
    <property type="entry name" value="SLR1288 PROTEIN"/>
    <property type="match status" value="1"/>
</dbReference>
<feature type="transmembrane region" description="Helical" evidence="1">
    <location>
        <begin position="16"/>
        <end position="37"/>
    </location>
</feature>
<protein>
    <submittedName>
        <fullName evidence="3">CPBP family intramembrane metalloprotease</fullName>
    </submittedName>
</protein>
<feature type="transmembrane region" description="Helical" evidence="1">
    <location>
        <begin position="79"/>
        <end position="106"/>
    </location>
</feature>
<dbReference type="GO" id="GO:0004175">
    <property type="term" value="F:endopeptidase activity"/>
    <property type="evidence" value="ECO:0007669"/>
    <property type="project" value="UniProtKB-ARBA"/>
</dbReference>
<keyword evidence="3" id="KW-0645">Protease</keyword>
<evidence type="ECO:0000259" key="2">
    <source>
        <dbReference type="Pfam" id="PF02517"/>
    </source>
</evidence>
<comment type="caution">
    <text evidence="3">The sequence shown here is derived from an EMBL/GenBank/DDBJ whole genome shotgun (WGS) entry which is preliminary data.</text>
</comment>
<keyword evidence="3" id="KW-0378">Hydrolase</keyword>
<proteinExistence type="predicted"/>
<evidence type="ECO:0000313" key="4">
    <source>
        <dbReference type="Proteomes" id="UP000886796"/>
    </source>
</evidence>
<evidence type="ECO:0000256" key="1">
    <source>
        <dbReference type="SAM" id="Phobius"/>
    </source>
</evidence>
<feature type="transmembrane region" description="Helical" evidence="1">
    <location>
        <begin position="126"/>
        <end position="148"/>
    </location>
</feature>
<name>A0A9D1CMA5_9FIRM</name>
<accession>A0A9D1CMA5</accession>
<evidence type="ECO:0000313" key="3">
    <source>
        <dbReference type="EMBL" id="HIQ68107.1"/>
    </source>
</evidence>
<keyword evidence="1" id="KW-0472">Membrane</keyword>
<dbReference type="GO" id="GO:0080120">
    <property type="term" value="P:CAAX-box protein maturation"/>
    <property type="evidence" value="ECO:0007669"/>
    <property type="project" value="UniProtKB-ARBA"/>
</dbReference>
<dbReference type="EMBL" id="DVFK01000086">
    <property type="protein sequence ID" value="HIQ68107.1"/>
    <property type="molecule type" value="Genomic_DNA"/>
</dbReference>
<dbReference type="AlphaFoldDB" id="A0A9D1CMA5"/>
<keyword evidence="3" id="KW-0482">Metalloprotease</keyword>
<feature type="transmembrane region" description="Helical" evidence="1">
    <location>
        <begin position="49"/>
        <end position="67"/>
    </location>
</feature>
<gene>
    <name evidence="3" type="ORF">IAB74_06335</name>
</gene>